<comment type="caution">
    <text evidence="4">The sequence shown here is derived from an EMBL/GenBank/DDBJ whole genome shotgun (WGS) entry which is preliminary data.</text>
</comment>
<gene>
    <name evidence="4" type="ORF">FQY79_03060</name>
</gene>
<dbReference type="EMBL" id="VOHE01000001">
    <property type="protein sequence ID" value="TWT22233.1"/>
    <property type="molecule type" value="Genomic_DNA"/>
</dbReference>
<dbReference type="PANTHER" id="PTHR10566:SF113">
    <property type="entry name" value="PROTEIN ACTIVITY OF BC1 COMPLEX KINASE 7, CHLOROPLASTIC"/>
    <property type="match status" value="1"/>
</dbReference>
<dbReference type="InterPro" id="IPR011009">
    <property type="entry name" value="Kinase-like_dom_sf"/>
</dbReference>
<dbReference type="InterPro" id="IPR050154">
    <property type="entry name" value="UbiB_kinase"/>
</dbReference>
<dbReference type="OrthoDB" id="9795390at2"/>
<dbReference type="RefSeq" id="WP_146310853.1">
    <property type="nucleotide sequence ID" value="NZ_VOHE01000001.1"/>
</dbReference>
<evidence type="ECO:0000256" key="2">
    <source>
        <dbReference type="SAM" id="Phobius"/>
    </source>
</evidence>
<name>A0A5C5U713_9GAMM</name>
<protein>
    <submittedName>
        <fullName evidence="4">AarF/ABC1/UbiB kinase family protein</fullName>
    </submittedName>
</protein>
<keyword evidence="4" id="KW-0418">Kinase</keyword>
<keyword evidence="4" id="KW-0808">Transferase</keyword>
<dbReference type="GO" id="GO:0005524">
    <property type="term" value="F:ATP binding"/>
    <property type="evidence" value="ECO:0007669"/>
    <property type="project" value="InterPro"/>
</dbReference>
<evidence type="ECO:0000256" key="1">
    <source>
        <dbReference type="ARBA" id="ARBA00009670"/>
    </source>
</evidence>
<dbReference type="PROSITE" id="PS50011">
    <property type="entry name" value="PROTEIN_KINASE_DOM"/>
    <property type="match status" value="1"/>
</dbReference>
<keyword evidence="2" id="KW-0812">Transmembrane</keyword>
<dbReference type="InterPro" id="IPR004147">
    <property type="entry name" value="ABC1_dom"/>
</dbReference>
<keyword evidence="5" id="KW-1185">Reference proteome</keyword>
<comment type="similarity">
    <text evidence="1">Belongs to the protein kinase superfamily. ADCK protein kinase family.</text>
</comment>
<dbReference type="GO" id="GO:0004672">
    <property type="term" value="F:protein kinase activity"/>
    <property type="evidence" value="ECO:0007669"/>
    <property type="project" value="InterPro"/>
</dbReference>
<dbReference type="Pfam" id="PF03109">
    <property type="entry name" value="ABC1"/>
    <property type="match status" value="1"/>
</dbReference>
<feature type="domain" description="Protein kinase" evidence="3">
    <location>
        <begin position="113"/>
        <end position="444"/>
    </location>
</feature>
<feature type="transmembrane region" description="Helical" evidence="2">
    <location>
        <begin position="512"/>
        <end position="534"/>
    </location>
</feature>
<accession>A0A5C5U713</accession>
<evidence type="ECO:0000313" key="4">
    <source>
        <dbReference type="EMBL" id="TWT22233.1"/>
    </source>
</evidence>
<dbReference type="Proteomes" id="UP000315949">
    <property type="component" value="Unassembled WGS sequence"/>
</dbReference>
<dbReference type="AlphaFoldDB" id="A0A5C5U713"/>
<organism evidence="4 5">
    <name type="scientific">Luteimonas wenzhouensis</name>
    <dbReference type="NCBI Taxonomy" id="2599615"/>
    <lineage>
        <taxon>Bacteria</taxon>
        <taxon>Pseudomonadati</taxon>
        <taxon>Pseudomonadota</taxon>
        <taxon>Gammaproteobacteria</taxon>
        <taxon>Lysobacterales</taxon>
        <taxon>Lysobacteraceae</taxon>
        <taxon>Luteimonas</taxon>
    </lineage>
</organism>
<reference evidence="4 5" key="1">
    <citation type="submission" date="2019-07" db="EMBL/GenBank/DDBJ databases">
        <title>Luteimonas sp. YD-1 nov., isolated from acidic soil.</title>
        <authorList>
            <person name="Zhou J."/>
        </authorList>
    </citation>
    <scope>NUCLEOTIDE SEQUENCE [LARGE SCALE GENOMIC DNA]</scope>
    <source>
        <strain evidence="4 5">YD-1</strain>
    </source>
</reference>
<dbReference type="SUPFAM" id="SSF56112">
    <property type="entry name" value="Protein kinase-like (PK-like)"/>
    <property type="match status" value="1"/>
</dbReference>
<sequence>MQRLSRTSQVVAMLARYRRAGILTGFDLSEAEEDPVDGETDELAERFVADLEAMGPAFVKLGQALSTRPDLVPASWITALERTQDDATPAPVDDIEALLEKELGVRASKVFSEIDPEPMAAASLAQVHRAVLRDGRVVALKIQRPDVACACRVDLDVLAGLAGTADALTDAGRRMRLADWIAEFRKAMLDELDYRIEAENLERFARHLAGYERLRVPRPLWDYVTPRLLVMEWIDGINVTRISGLRRTEEDTAPATVELLRAYLDQVFVHGDIHADPHPGNVLLCPDGRIALIDLGMVATIPPRQRERLLKLVFAAVDSRGEDVARELVALGTRLEDFDESACVREVSQVVARYSGSARRTSEGRMVLELVRRSTECGLRTPPEISLLGKTLLNLERVVDALAPDVDVRREIESHLQSLMRERLRQSLSPTNLAAEAMELQELVREAPRKLSDALSLVAANRLQVRLAGLDDSRLMENLQKIANRIASAVVIAALLLSSTQLMRMEAGPTLLGYPALAVVMFLVAAVLGLMLVVSAMRHDRLARPVERTGTE</sequence>
<keyword evidence="2" id="KW-1133">Transmembrane helix</keyword>
<evidence type="ECO:0000259" key="3">
    <source>
        <dbReference type="PROSITE" id="PS50011"/>
    </source>
</evidence>
<proteinExistence type="inferred from homology"/>
<dbReference type="InterPro" id="IPR000719">
    <property type="entry name" value="Prot_kinase_dom"/>
</dbReference>
<keyword evidence="2" id="KW-0472">Membrane</keyword>
<dbReference type="CDD" id="cd05121">
    <property type="entry name" value="ABC1_ADCK3-like"/>
    <property type="match status" value="1"/>
</dbReference>
<evidence type="ECO:0000313" key="5">
    <source>
        <dbReference type="Proteomes" id="UP000315949"/>
    </source>
</evidence>
<dbReference type="Gene3D" id="1.10.510.10">
    <property type="entry name" value="Transferase(Phosphotransferase) domain 1"/>
    <property type="match status" value="1"/>
</dbReference>
<dbReference type="PANTHER" id="PTHR10566">
    <property type="entry name" value="CHAPERONE-ACTIVITY OF BC1 COMPLEX CABC1 -RELATED"/>
    <property type="match status" value="1"/>
</dbReference>